<evidence type="ECO:0000256" key="1">
    <source>
        <dbReference type="SAM" id="Phobius"/>
    </source>
</evidence>
<accession>I0I4L1</accession>
<evidence type="ECO:0000313" key="3">
    <source>
        <dbReference type="Proteomes" id="UP000007880"/>
    </source>
</evidence>
<dbReference type="STRING" id="926550.CLDAP_21590"/>
<keyword evidence="1" id="KW-0472">Membrane</keyword>
<organism evidence="2 3">
    <name type="scientific">Caldilinea aerophila (strain DSM 14535 / JCM 11387 / NBRC 104270 / STL-6-O1)</name>
    <dbReference type="NCBI Taxonomy" id="926550"/>
    <lineage>
        <taxon>Bacteria</taxon>
        <taxon>Bacillati</taxon>
        <taxon>Chloroflexota</taxon>
        <taxon>Caldilineae</taxon>
        <taxon>Caldilineales</taxon>
        <taxon>Caldilineaceae</taxon>
        <taxon>Caldilinea</taxon>
    </lineage>
</organism>
<keyword evidence="3" id="KW-1185">Reference proteome</keyword>
<evidence type="ECO:0000313" key="2">
    <source>
        <dbReference type="EMBL" id="BAM00199.1"/>
    </source>
</evidence>
<dbReference type="KEGG" id="cap:CLDAP_21590"/>
<name>I0I4L1_CALAS</name>
<feature type="transmembrane region" description="Helical" evidence="1">
    <location>
        <begin position="34"/>
        <end position="57"/>
    </location>
</feature>
<dbReference type="EMBL" id="AP012337">
    <property type="protein sequence ID" value="BAM00199.1"/>
    <property type="molecule type" value="Genomic_DNA"/>
</dbReference>
<protein>
    <submittedName>
        <fullName evidence="2">Uncharacterized protein</fullName>
    </submittedName>
</protein>
<keyword evidence="1" id="KW-1133">Transmembrane helix</keyword>
<keyword evidence="1" id="KW-0812">Transmembrane</keyword>
<gene>
    <name evidence="2" type="ordered locus">CLDAP_21590</name>
</gene>
<reference evidence="2 3" key="1">
    <citation type="submission" date="2012-02" db="EMBL/GenBank/DDBJ databases">
        <title>Complete genome sequence of Caldilinea aerophila DSM 14535 (= NBRC 102666).</title>
        <authorList>
            <person name="Oguchi A."/>
            <person name="Hosoyama A."/>
            <person name="Sekine M."/>
            <person name="Fukai R."/>
            <person name="Kato Y."/>
            <person name="Nakamura S."/>
            <person name="Hanada S."/>
            <person name="Yamazaki S."/>
            <person name="Fujita N."/>
        </authorList>
    </citation>
    <scope>NUCLEOTIDE SEQUENCE [LARGE SCALE GENOMIC DNA]</scope>
    <source>
        <strain evidence="3">DSM 14535 / JCM 11387 / NBRC 104270 / STL-6-O1</strain>
    </source>
</reference>
<proteinExistence type="predicted"/>
<dbReference type="AlphaFoldDB" id="I0I4L1"/>
<feature type="transmembrane region" description="Helical" evidence="1">
    <location>
        <begin position="69"/>
        <end position="96"/>
    </location>
</feature>
<dbReference type="HOGENOM" id="CLU_2315003_0_0_0"/>
<dbReference type="Proteomes" id="UP000007880">
    <property type="component" value="Chromosome"/>
</dbReference>
<sequence length="99" mass="9800">MPIILISAAAGVAGGVIGLYIPYIVLRWGLPASVFVAVFCACVGLGATGAGLTALTGDRAATVNIAMSCGLIVISFAFLGFCMVVGALVATLIVILGGR</sequence>